<feature type="binding site" evidence="10">
    <location>
        <position position="236"/>
    </location>
    <ligand>
        <name>K(+)</name>
        <dbReference type="ChEBI" id="CHEBI:29103"/>
    </ligand>
</feature>
<dbReference type="NCBIfam" id="TIGR00450">
    <property type="entry name" value="mnmE_trmE_thdF"/>
    <property type="match status" value="1"/>
</dbReference>
<evidence type="ECO:0000256" key="11">
    <source>
        <dbReference type="RuleBase" id="RU003313"/>
    </source>
</evidence>
<dbReference type="Gene3D" id="3.40.50.300">
    <property type="entry name" value="P-loop containing nucleotide triphosphate hydrolases"/>
    <property type="match status" value="1"/>
</dbReference>
<comment type="cofactor">
    <cofactor evidence="10">
        <name>K(+)</name>
        <dbReference type="ChEBI" id="CHEBI:29103"/>
    </cofactor>
    <text evidence="10">Binds 1 potassium ion per subunit.</text>
</comment>
<feature type="binding site" evidence="10">
    <location>
        <position position="261"/>
    </location>
    <ligand>
        <name>Mg(2+)</name>
        <dbReference type="ChEBI" id="CHEBI:18420"/>
    </ligand>
</feature>
<dbReference type="SUPFAM" id="SSF116878">
    <property type="entry name" value="TrmE connector domain"/>
    <property type="match status" value="1"/>
</dbReference>
<evidence type="ECO:0000256" key="2">
    <source>
        <dbReference type="ARBA" id="ARBA00022490"/>
    </source>
</evidence>
<evidence type="ECO:0000256" key="3">
    <source>
        <dbReference type="ARBA" id="ARBA00022694"/>
    </source>
</evidence>
<comment type="function">
    <text evidence="10">Exhibits a very high intrinsic GTPase hydrolysis rate. Involved in the addition of a carboxymethylaminomethyl (cmnm) group at the wobble position (U34) of certain tRNAs, forming tRNA-cmnm(5)s(2)U34.</text>
</comment>
<dbReference type="Pfam" id="PF12631">
    <property type="entry name" value="MnmE_helical"/>
    <property type="match status" value="1"/>
</dbReference>
<feature type="domain" description="TrmE-type G" evidence="12">
    <location>
        <begin position="226"/>
        <end position="383"/>
    </location>
</feature>
<dbReference type="PANTHER" id="PTHR42714">
    <property type="entry name" value="TRNA MODIFICATION GTPASE GTPBP3"/>
    <property type="match status" value="1"/>
</dbReference>
<evidence type="ECO:0000256" key="7">
    <source>
        <dbReference type="ARBA" id="ARBA00022842"/>
    </source>
</evidence>
<dbReference type="CDD" id="cd14858">
    <property type="entry name" value="TrmE_N"/>
    <property type="match status" value="1"/>
</dbReference>
<feature type="binding site" evidence="10">
    <location>
        <begin position="280"/>
        <end position="283"/>
    </location>
    <ligand>
        <name>GTP</name>
        <dbReference type="ChEBI" id="CHEBI:37565"/>
    </ligand>
</feature>
<accession>A0A2U3QHZ3</accession>
<dbReference type="GO" id="GO:0005525">
    <property type="term" value="F:GTP binding"/>
    <property type="evidence" value="ECO:0007669"/>
    <property type="project" value="UniProtKB-UniRule"/>
</dbReference>
<dbReference type="InterPro" id="IPR018948">
    <property type="entry name" value="GTP-bd_TrmE_N"/>
</dbReference>
<feature type="binding site" evidence="10">
    <location>
        <position position="462"/>
    </location>
    <ligand>
        <name>(6S)-5-formyl-5,6,7,8-tetrahydrofolate</name>
        <dbReference type="ChEBI" id="CHEBI:57457"/>
    </ligand>
</feature>
<dbReference type="CDD" id="cd04164">
    <property type="entry name" value="trmE"/>
    <property type="match status" value="1"/>
</dbReference>
<dbReference type="InterPro" id="IPR027417">
    <property type="entry name" value="P-loop_NTPase"/>
</dbReference>
<dbReference type="NCBIfam" id="TIGR00231">
    <property type="entry name" value="small_GTP"/>
    <property type="match status" value="1"/>
</dbReference>
<dbReference type="OrthoDB" id="9805918at2"/>
<dbReference type="InterPro" id="IPR027368">
    <property type="entry name" value="MnmE_dom2"/>
</dbReference>
<feature type="binding site" evidence="10">
    <location>
        <position position="257"/>
    </location>
    <ligand>
        <name>K(+)</name>
        <dbReference type="ChEBI" id="CHEBI:29103"/>
    </ligand>
</feature>
<dbReference type="Pfam" id="PF01926">
    <property type="entry name" value="MMR_HSR1"/>
    <property type="match status" value="1"/>
</dbReference>
<keyword evidence="14" id="KW-1185">Reference proteome</keyword>
<dbReference type="Pfam" id="PF10396">
    <property type="entry name" value="TrmE_N"/>
    <property type="match status" value="1"/>
</dbReference>
<comment type="similarity">
    <text evidence="1 10 11">Belongs to the TRAFAC class TrmE-Era-EngA-EngB-Septin-like GTPase superfamily. TrmE GTPase family.</text>
</comment>
<evidence type="ECO:0000256" key="4">
    <source>
        <dbReference type="ARBA" id="ARBA00022723"/>
    </source>
</evidence>
<dbReference type="Gene3D" id="3.30.1360.120">
    <property type="entry name" value="Probable tRNA modification gtpase trme, domain 1"/>
    <property type="match status" value="1"/>
</dbReference>
<keyword evidence="8 10" id="KW-0630">Potassium</keyword>
<dbReference type="SUPFAM" id="SSF52540">
    <property type="entry name" value="P-loop containing nucleoside triphosphate hydrolases"/>
    <property type="match status" value="1"/>
</dbReference>
<comment type="subcellular location">
    <subcellularLocation>
        <location evidence="10">Cytoplasm</location>
    </subcellularLocation>
</comment>
<evidence type="ECO:0000256" key="1">
    <source>
        <dbReference type="ARBA" id="ARBA00011043"/>
    </source>
</evidence>
<keyword evidence="9 10" id="KW-0342">GTP-binding</keyword>
<dbReference type="InterPro" id="IPR006073">
    <property type="entry name" value="GTP-bd"/>
</dbReference>
<keyword evidence="7 10" id="KW-0460">Magnesium</keyword>
<dbReference type="GO" id="GO:0030488">
    <property type="term" value="P:tRNA methylation"/>
    <property type="evidence" value="ECO:0007669"/>
    <property type="project" value="TreeGrafter"/>
</dbReference>
<dbReference type="PROSITE" id="PS51709">
    <property type="entry name" value="G_TRME"/>
    <property type="match status" value="1"/>
</dbReference>
<dbReference type="PANTHER" id="PTHR42714:SF2">
    <property type="entry name" value="TRNA MODIFICATION GTPASE GTPBP3, MITOCHONDRIAL"/>
    <property type="match status" value="1"/>
</dbReference>
<dbReference type="PRINTS" id="PR00326">
    <property type="entry name" value="GTP1OBG"/>
</dbReference>
<feature type="binding site" evidence="10">
    <location>
        <position position="26"/>
    </location>
    <ligand>
        <name>(6S)-5-formyl-5,6,7,8-tetrahydrofolate</name>
        <dbReference type="ChEBI" id="CHEBI:57457"/>
    </ligand>
</feature>
<dbReference type="FunFam" id="3.40.50.300:FF:001376">
    <property type="entry name" value="tRNA modification GTPase MnmE"/>
    <property type="match status" value="1"/>
</dbReference>
<dbReference type="InterPro" id="IPR025867">
    <property type="entry name" value="MnmE_helical"/>
</dbReference>
<organism evidence="13 14">
    <name type="scientific">Candidatus Sulfobium mesophilum</name>
    <dbReference type="NCBI Taxonomy" id="2016548"/>
    <lineage>
        <taxon>Bacteria</taxon>
        <taxon>Pseudomonadati</taxon>
        <taxon>Nitrospirota</taxon>
        <taxon>Nitrospiria</taxon>
        <taxon>Nitrospirales</taxon>
        <taxon>Nitrospiraceae</taxon>
        <taxon>Candidatus Sulfobium</taxon>
    </lineage>
</organism>
<feature type="binding site" evidence="10">
    <location>
        <position position="255"/>
    </location>
    <ligand>
        <name>K(+)</name>
        <dbReference type="ChEBI" id="CHEBI:29103"/>
    </ligand>
</feature>
<dbReference type="HAMAP" id="MF_00379">
    <property type="entry name" value="GTPase_MnmE"/>
    <property type="match status" value="1"/>
</dbReference>
<evidence type="ECO:0000313" key="13">
    <source>
        <dbReference type="EMBL" id="SPQ01032.1"/>
    </source>
</evidence>
<evidence type="ECO:0000259" key="12">
    <source>
        <dbReference type="PROSITE" id="PS51709"/>
    </source>
</evidence>
<keyword evidence="5 10" id="KW-0547">Nucleotide-binding</keyword>
<sequence length="462" mass="50232">MLVNYPDDTIAAISTPVGRGGIGIVRISGPDALPIAERVFTPAKKAAVAGAKAFSIMYGRIVDPASGREIDEALVSVMHAPSSYTREDVVEINCHGGMVAVRKALELVLQHGARLAEPGEFTKRAFLNGRISLTQAEAVMDLISARTEESMKIAVDQLKGGLSEKLNALRDSMIEICAQAEAYIDFPEEDIEFRTKEEMVKSLCRIRDESERLSKTFQEARFFREGLSVAIVGRPNVGKSSLLNALLSRERAIVTAVPGTTRDTIEECLDINGLPVRIIDTAGIRSSGEAVESEGIRRSLEALEQADFVIAMLDGSEALHDGDLVILEKIKEKNAVIAINKSDLPVLINSEGCLPDGKRHIRISAGRGEGLEELKSIIFRSTLKDWKEDREGIIVTNIRHKLALDRASSSLSGAIEVLKGDQPLEIFAVELRDALDSIGEITGAVATEDILNRIFSDFCIGK</sequence>
<dbReference type="AlphaFoldDB" id="A0A2U3QHZ3"/>
<feature type="binding site" evidence="10">
    <location>
        <position position="260"/>
    </location>
    <ligand>
        <name>K(+)</name>
        <dbReference type="ChEBI" id="CHEBI:29103"/>
    </ligand>
</feature>
<feature type="binding site" evidence="10">
    <location>
        <position position="130"/>
    </location>
    <ligand>
        <name>(6S)-5-formyl-5,6,7,8-tetrahydrofolate</name>
        <dbReference type="ChEBI" id="CHEBI:57457"/>
    </ligand>
</feature>
<keyword evidence="3 10" id="KW-0819">tRNA processing</keyword>
<dbReference type="Gene3D" id="1.20.120.430">
    <property type="entry name" value="tRNA modification GTPase MnmE domain 2"/>
    <property type="match status" value="1"/>
</dbReference>
<keyword evidence="4 10" id="KW-0479">Metal-binding</keyword>
<dbReference type="InterPro" id="IPR031168">
    <property type="entry name" value="G_TrmE"/>
</dbReference>
<evidence type="ECO:0000256" key="9">
    <source>
        <dbReference type="ARBA" id="ARBA00023134"/>
    </source>
</evidence>
<dbReference type="InterPro" id="IPR005225">
    <property type="entry name" value="Small_GTP-bd"/>
</dbReference>
<dbReference type="InterPro" id="IPR004520">
    <property type="entry name" value="GTPase_MnmE"/>
</dbReference>
<name>A0A2U3QHZ3_9BACT</name>
<dbReference type="EMBL" id="OUUY01000086">
    <property type="protein sequence ID" value="SPQ01032.1"/>
    <property type="molecule type" value="Genomic_DNA"/>
</dbReference>
<keyword evidence="6 10" id="KW-0378">Hydrolase</keyword>
<dbReference type="InterPro" id="IPR027266">
    <property type="entry name" value="TrmE/GcvT-like"/>
</dbReference>
<comment type="caution">
    <text evidence="10">Lacks conserved residue(s) required for the propagation of feature annotation.</text>
</comment>
<evidence type="ECO:0000256" key="6">
    <source>
        <dbReference type="ARBA" id="ARBA00022801"/>
    </source>
</evidence>
<evidence type="ECO:0000313" key="14">
    <source>
        <dbReference type="Proteomes" id="UP000245125"/>
    </source>
</evidence>
<dbReference type="EC" id="3.6.-.-" evidence="10"/>
<dbReference type="GO" id="GO:0005829">
    <property type="term" value="C:cytosol"/>
    <property type="evidence" value="ECO:0007669"/>
    <property type="project" value="TreeGrafter"/>
</dbReference>
<dbReference type="GO" id="GO:0002098">
    <property type="term" value="P:tRNA wobble uridine modification"/>
    <property type="evidence" value="ECO:0007669"/>
    <property type="project" value="TreeGrafter"/>
</dbReference>
<keyword evidence="2 10" id="KW-0963">Cytoplasm</keyword>
<evidence type="ECO:0000256" key="5">
    <source>
        <dbReference type="ARBA" id="ARBA00022741"/>
    </source>
</evidence>
<dbReference type="GO" id="GO:0042802">
    <property type="term" value="F:identical protein binding"/>
    <property type="evidence" value="ECO:0007669"/>
    <property type="project" value="UniProtKB-ARBA"/>
</dbReference>
<dbReference type="FunFam" id="3.30.1360.120:FF:000003">
    <property type="entry name" value="tRNA modification GTPase MnmE"/>
    <property type="match status" value="1"/>
</dbReference>
<dbReference type="GO" id="GO:0003924">
    <property type="term" value="F:GTPase activity"/>
    <property type="evidence" value="ECO:0007669"/>
    <property type="project" value="UniProtKB-UniRule"/>
</dbReference>
<evidence type="ECO:0000256" key="10">
    <source>
        <dbReference type="HAMAP-Rule" id="MF_00379"/>
    </source>
</evidence>
<feature type="binding site" evidence="10">
    <location>
        <position position="91"/>
    </location>
    <ligand>
        <name>(6S)-5-formyl-5,6,7,8-tetrahydrofolate</name>
        <dbReference type="ChEBI" id="CHEBI:57457"/>
    </ligand>
</feature>
<proteinExistence type="inferred from homology"/>
<feature type="binding site" evidence="10">
    <location>
        <begin position="236"/>
        <end position="241"/>
    </location>
    <ligand>
        <name>GTP</name>
        <dbReference type="ChEBI" id="CHEBI:37565"/>
    </ligand>
</feature>
<comment type="subunit">
    <text evidence="10">Homodimer. Heterotetramer of two MnmE and two MnmG subunits.</text>
</comment>
<reference evidence="14" key="1">
    <citation type="submission" date="2018-03" db="EMBL/GenBank/DDBJ databases">
        <authorList>
            <person name="Zecchin S."/>
        </authorList>
    </citation>
    <scope>NUCLEOTIDE SEQUENCE [LARGE SCALE GENOMIC DNA]</scope>
</reference>
<dbReference type="Proteomes" id="UP000245125">
    <property type="component" value="Unassembled WGS sequence"/>
</dbReference>
<dbReference type="GO" id="GO:0046872">
    <property type="term" value="F:metal ion binding"/>
    <property type="evidence" value="ECO:0007669"/>
    <property type="project" value="UniProtKB-KW"/>
</dbReference>
<evidence type="ECO:0000256" key="8">
    <source>
        <dbReference type="ARBA" id="ARBA00022958"/>
    </source>
</evidence>
<dbReference type="NCBIfam" id="NF003661">
    <property type="entry name" value="PRK05291.1-3"/>
    <property type="match status" value="1"/>
</dbReference>
<feature type="binding site" evidence="10">
    <location>
        <begin position="255"/>
        <end position="261"/>
    </location>
    <ligand>
        <name>GTP</name>
        <dbReference type="ChEBI" id="CHEBI:37565"/>
    </ligand>
</feature>
<gene>
    <name evidence="10 13" type="primary">mnmE</name>
    <name evidence="10" type="synonym">trmE</name>
    <name evidence="13" type="ORF">NBG4_40072</name>
</gene>
<feature type="binding site" evidence="10">
    <location>
        <position position="240"/>
    </location>
    <ligand>
        <name>Mg(2+)</name>
        <dbReference type="ChEBI" id="CHEBI:18420"/>
    </ligand>
</feature>
<protein>
    <recommendedName>
        <fullName evidence="10">tRNA modification GTPase MnmE</fullName>
        <ecNumber evidence="10">3.6.-.-</ecNumber>
    </recommendedName>
</protein>